<proteinExistence type="predicted"/>
<reference evidence="1" key="1">
    <citation type="submission" date="2020-10" db="EMBL/GenBank/DDBJ databases">
        <authorList>
            <person name="Castelo-Branco R."/>
            <person name="Eusebio N."/>
            <person name="Adriana R."/>
            <person name="Vieira A."/>
            <person name="Brugerolle De Fraissinette N."/>
            <person name="Rezende De Castro R."/>
            <person name="Schneider M.P."/>
            <person name="Vasconcelos V."/>
            <person name="Leao P.N."/>
        </authorList>
    </citation>
    <scope>NUCLEOTIDE SEQUENCE</scope>
    <source>
        <strain evidence="1">LEGE 11467</strain>
    </source>
</reference>
<evidence type="ECO:0000313" key="2">
    <source>
        <dbReference type="Proteomes" id="UP000621799"/>
    </source>
</evidence>
<organism evidence="1 2">
    <name type="scientific">Zarconia navalis LEGE 11467</name>
    <dbReference type="NCBI Taxonomy" id="1828826"/>
    <lineage>
        <taxon>Bacteria</taxon>
        <taxon>Bacillati</taxon>
        <taxon>Cyanobacteriota</taxon>
        <taxon>Cyanophyceae</taxon>
        <taxon>Oscillatoriophycideae</taxon>
        <taxon>Oscillatoriales</taxon>
        <taxon>Oscillatoriales incertae sedis</taxon>
        <taxon>Zarconia</taxon>
        <taxon>Zarconia navalis</taxon>
    </lineage>
</organism>
<comment type="caution">
    <text evidence="1">The sequence shown here is derived from an EMBL/GenBank/DDBJ whole genome shotgun (WGS) entry which is preliminary data.</text>
</comment>
<accession>A0A928VTB5</accession>
<dbReference type="RefSeq" id="WP_264320236.1">
    <property type="nucleotide sequence ID" value="NZ_JADEXN010000046.1"/>
</dbReference>
<dbReference type="AlphaFoldDB" id="A0A928VTB5"/>
<dbReference type="Proteomes" id="UP000621799">
    <property type="component" value="Unassembled WGS sequence"/>
</dbReference>
<name>A0A928VTB5_9CYAN</name>
<keyword evidence="2" id="KW-1185">Reference proteome</keyword>
<evidence type="ECO:0000313" key="1">
    <source>
        <dbReference type="EMBL" id="MBE9039979.1"/>
    </source>
</evidence>
<sequence>MTAVRYQIDIIWGERDRLSGRTVHYLIIDNLEAPEIEREGVLVLLGAKKDSSRARQQAIELVRTLWEEERLPEERFANGITEESIVSISQKTENPKLTPVEQGAVELCELLALQVSYQQACVDAAPLVPVVRAVVEEERALSAEELEIAKDKKTAKILQKVAAASADLSRFREAMSGNAKLILEVIQPDSSGDVAVKKSDSLG</sequence>
<dbReference type="EMBL" id="JADEXN010000046">
    <property type="protein sequence ID" value="MBE9039979.1"/>
    <property type="molecule type" value="Genomic_DNA"/>
</dbReference>
<gene>
    <name evidence="1" type="ORF">IQ235_04130</name>
</gene>
<protein>
    <submittedName>
        <fullName evidence="1">Uncharacterized protein</fullName>
    </submittedName>
</protein>